<feature type="compositionally biased region" description="Acidic residues" evidence="1">
    <location>
        <begin position="68"/>
        <end position="88"/>
    </location>
</feature>
<dbReference type="Proteomes" id="UP001179952">
    <property type="component" value="Unassembled WGS sequence"/>
</dbReference>
<keyword evidence="2" id="KW-0808">Transferase</keyword>
<sequence length="450" mass="48115">MEAFSLLKYWRGGDGASHPPSSNSRTPNPNPNPIPTTTVATTVLRSAEETDDEADPDEGPFFDLEFAVPDDEDDDEEDDGGDDGDSDDEGSRGFGFTVSSAASEGGRTDPDADLSLSPSDDLFFKGRLQLPLESSSIVFNNNNNNSNNNNKPQFPVSLIKSATKFRVFMLGLKKPRPPPPPSPVAAPEACGATPAAQKSSPHQNGKFFTVKFKVEEVPIVSLFTRDHSSRSTGSNRGQKPPPPPPPEDPTATTAADDKRFAKDVMQKYLKMIKPLYVKASKRYGDKPRFSAHLTTARNAKAPSPPSATETTEEQSTESGGEAEVVVVKEAAEAPAATAEQRTSGNKRSLKQVSLQARLRVVGKQLGKSRSASSAVAAAPSPAVVARRRDDSLLQQQDGIQSAIAHCKRSFNASSSESGSPLLRCKSESSDDRSMEPPPSEEEDGKVISCG</sequence>
<dbReference type="EMBL" id="JAUJYN010000003">
    <property type="protein sequence ID" value="KAK1275742.1"/>
    <property type="molecule type" value="Genomic_DNA"/>
</dbReference>
<comment type="caution">
    <text evidence="2">The sequence shown here is derived from an EMBL/GenBank/DDBJ whole genome shotgun (WGS) entry which is preliminary data.</text>
</comment>
<reference evidence="2" key="1">
    <citation type="journal article" date="2023" name="Nat. Commun.">
        <title>Diploid and tetraploid genomes of Acorus and the evolution of monocots.</title>
        <authorList>
            <person name="Ma L."/>
            <person name="Liu K.W."/>
            <person name="Li Z."/>
            <person name="Hsiao Y.Y."/>
            <person name="Qi Y."/>
            <person name="Fu T."/>
            <person name="Tang G.D."/>
            <person name="Zhang D."/>
            <person name="Sun W.H."/>
            <person name="Liu D.K."/>
            <person name="Li Y."/>
            <person name="Chen G.Z."/>
            <person name="Liu X.D."/>
            <person name="Liao X.Y."/>
            <person name="Jiang Y.T."/>
            <person name="Yu X."/>
            <person name="Hao Y."/>
            <person name="Huang J."/>
            <person name="Zhao X.W."/>
            <person name="Ke S."/>
            <person name="Chen Y.Y."/>
            <person name="Wu W.L."/>
            <person name="Hsu J.L."/>
            <person name="Lin Y.F."/>
            <person name="Huang M.D."/>
            <person name="Li C.Y."/>
            <person name="Huang L."/>
            <person name="Wang Z.W."/>
            <person name="Zhao X."/>
            <person name="Zhong W.Y."/>
            <person name="Peng D.H."/>
            <person name="Ahmad S."/>
            <person name="Lan S."/>
            <person name="Zhang J.S."/>
            <person name="Tsai W.C."/>
            <person name="Van de Peer Y."/>
            <person name="Liu Z.J."/>
        </authorList>
    </citation>
    <scope>NUCLEOTIDE SEQUENCE</scope>
    <source>
        <strain evidence="2">SCP</strain>
    </source>
</reference>
<feature type="region of interest" description="Disordered" evidence="1">
    <location>
        <begin position="1"/>
        <end position="120"/>
    </location>
</feature>
<protein>
    <submittedName>
        <fullName evidence="2">Membrane-associated kinase regulator 2</fullName>
    </submittedName>
</protein>
<evidence type="ECO:0000313" key="3">
    <source>
        <dbReference type="Proteomes" id="UP001179952"/>
    </source>
</evidence>
<feature type="region of interest" description="Disordered" evidence="1">
    <location>
        <begin position="175"/>
        <end position="203"/>
    </location>
</feature>
<evidence type="ECO:0000313" key="2">
    <source>
        <dbReference type="EMBL" id="KAK1275742.1"/>
    </source>
</evidence>
<dbReference type="AlphaFoldDB" id="A0AAV9BH77"/>
<gene>
    <name evidence="2" type="ORF">QJS04_geneDACA011855</name>
</gene>
<reference evidence="2" key="2">
    <citation type="submission" date="2023-06" db="EMBL/GenBank/DDBJ databases">
        <authorList>
            <person name="Ma L."/>
            <person name="Liu K.-W."/>
            <person name="Li Z."/>
            <person name="Hsiao Y.-Y."/>
            <person name="Qi Y."/>
            <person name="Fu T."/>
            <person name="Tang G."/>
            <person name="Zhang D."/>
            <person name="Sun W.-H."/>
            <person name="Liu D.-K."/>
            <person name="Li Y."/>
            <person name="Chen G.-Z."/>
            <person name="Liu X.-D."/>
            <person name="Liao X.-Y."/>
            <person name="Jiang Y.-T."/>
            <person name="Yu X."/>
            <person name="Hao Y."/>
            <person name="Huang J."/>
            <person name="Zhao X.-W."/>
            <person name="Ke S."/>
            <person name="Chen Y.-Y."/>
            <person name="Wu W.-L."/>
            <person name="Hsu J.-L."/>
            <person name="Lin Y.-F."/>
            <person name="Huang M.-D."/>
            <person name="Li C.-Y."/>
            <person name="Huang L."/>
            <person name="Wang Z.-W."/>
            <person name="Zhao X."/>
            <person name="Zhong W.-Y."/>
            <person name="Peng D.-H."/>
            <person name="Ahmad S."/>
            <person name="Lan S."/>
            <person name="Zhang J.-S."/>
            <person name="Tsai W.-C."/>
            <person name="Van De Peer Y."/>
            <person name="Liu Z.-J."/>
        </authorList>
    </citation>
    <scope>NUCLEOTIDE SEQUENCE</scope>
    <source>
        <strain evidence="2">SCP</strain>
        <tissue evidence="2">Leaves</tissue>
    </source>
</reference>
<feature type="region of interest" description="Disordered" evidence="1">
    <location>
        <begin position="409"/>
        <end position="450"/>
    </location>
</feature>
<dbReference type="GO" id="GO:0005886">
    <property type="term" value="C:plasma membrane"/>
    <property type="evidence" value="ECO:0007669"/>
    <property type="project" value="InterPro"/>
</dbReference>
<feature type="compositionally biased region" description="Low complexity" evidence="1">
    <location>
        <begin position="316"/>
        <end position="339"/>
    </location>
</feature>
<evidence type="ECO:0000256" key="1">
    <source>
        <dbReference type="SAM" id="MobiDB-lite"/>
    </source>
</evidence>
<keyword evidence="2" id="KW-0418">Kinase</keyword>
<feature type="compositionally biased region" description="Acidic residues" evidence="1">
    <location>
        <begin position="49"/>
        <end position="60"/>
    </location>
</feature>
<keyword evidence="3" id="KW-1185">Reference proteome</keyword>
<organism evidence="2 3">
    <name type="scientific">Acorus gramineus</name>
    <name type="common">Dwarf sweet flag</name>
    <dbReference type="NCBI Taxonomy" id="55184"/>
    <lineage>
        <taxon>Eukaryota</taxon>
        <taxon>Viridiplantae</taxon>
        <taxon>Streptophyta</taxon>
        <taxon>Embryophyta</taxon>
        <taxon>Tracheophyta</taxon>
        <taxon>Spermatophyta</taxon>
        <taxon>Magnoliopsida</taxon>
        <taxon>Liliopsida</taxon>
        <taxon>Acoraceae</taxon>
        <taxon>Acorus</taxon>
    </lineage>
</organism>
<dbReference type="InterPro" id="IPR039619">
    <property type="entry name" value="MAKR2/5"/>
</dbReference>
<dbReference type="PANTHER" id="PTHR33929">
    <property type="entry name" value="MEMBRANE-ASSOCIATED KINASE REGULATOR 2-RELATED"/>
    <property type="match status" value="1"/>
</dbReference>
<feature type="region of interest" description="Disordered" evidence="1">
    <location>
        <begin position="223"/>
        <end position="259"/>
    </location>
</feature>
<dbReference type="GO" id="GO:0016301">
    <property type="term" value="F:kinase activity"/>
    <property type="evidence" value="ECO:0007669"/>
    <property type="project" value="UniProtKB-KW"/>
</dbReference>
<feature type="compositionally biased region" description="Low complexity" evidence="1">
    <location>
        <begin position="17"/>
        <end position="27"/>
    </location>
</feature>
<feature type="compositionally biased region" description="Pro residues" evidence="1">
    <location>
        <begin position="239"/>
        <end position="248"/>
    </location>
</feature>
<accession>A0AAV9BH77</accession>
<feature type="compositionally biased region" description="Polar residues" evidence="1">
    <location>
        <begin position="340"/>
        <end position="354"/>
    </location>
</feature>
<feature type="compositionally biased region" description="Basic and acidic residues" evidence="1">
    <location>
        <begin position="424"/>
        <end position="434"/>
    </location>
</feature>
<dbReference type="PANTHER" id="PTHR33929:SF1">
    <property type="entry name" value="MEMBRANE-ASSOCIATED KINASE REGULATOR 2-RELATED"/>
    <property type="match status" value="1"/>
</dbReference>
<name>A0AAV9BH77_ACOGR</name>
<feature type="compositionally biased region" description="Low complexity" evidence="1">
    <location>
        <begin position="185"/>
        <end position="196"/>
    </location>
</feature>
<feature type="region of interest" description="Disordered" evidence="1">
    <location>
        <begin position="288"/>
        <end position="385"/>
    </location>
</feature>
<feature type="compositionally biased region" description="Low complexity" evidence="1">
    <location>
        <begin position="368"/>
        <end position="384"/>
    </location>
</feature>
<proteinExistence type="predicted"/>